<feature type="region of interest" description="Disordered" evidence="1">
    <location>
        <begin position="426"/>
        <end position="509"/>
    </location>
</feature>
<feature type="region of interest" description="Disordered" evidence="1">
    <location>
        <begin position="758"/>
        <end position="893"/>
    </location>
</feature>
<feature type="region of interest" description="Disordered" evidence="1">
    <location>
        <begin position="576"/>
        <end position="597"/>
    </location>
</feature>
<evidence type="ECO:0000313" key="3">
    <source>
        <dbReference type="Proteomes" id="UP001295684"/>
    </source>
</evidence>
<proteinExistence type="predicted"/>
<reference evidence="2" key="1">
    <citation type="submission" date="2023-07" db="EMBL/GenBank/DDBJ databases">
        <authorList>
            <consortium name="AG Swart"/>
            <person name="Singh M."/>
            <person name="Singh A."/>
            <person name="Seah K."/>
            <person name="Emmerich C."/>
        </authorList>
    </citation>
    <scope>NUCLEOTIDE SEQUENCE</scope>
    <source>
        <strain evidence="2">DP1</strain>
    </source>
</reference>
<feature type="compositionally biased region" description="Basic and acidic residues" evidence="1">
    <location>
        <begin position="833"/>
        <end position="849"/>
    </location>
</feature>
<gene>
    <name evidence="2" type="ORF">ECRASSUSDP1_LOCUS17902</name>
</gene>
<feature type="region of interest" description="Disordered" evidence="1">
    <location>
        <begin position="630"/>
        <end position="719"/>
    </location>
</feature>
<feature type="compositionally biased region" description="Polar residues" evidence="1">
    <location>
        <begin position="426"/>
        <end position="439"/>
    </location>
</feature>
<feature type="compositionally biased region" description="Basic and acidic residues" evidence="1">
    <location>
        <begin position="766"/>
        <end position="780"/>
    </location>
</feature>
<feature type="compositionally biased region" description="Polar residues" evidence="1">
    <location>
        <begin position="632"/>
        <end position="643"/>
    </location>
</feature>
<name>A0AAD1XPQ3_EUPCR</name>
<protein>
    <submittedName>
        <fullName evidence="2">Uncharacterized protein</fullName>
    </submittedName>
</protein>
<dbReference type="EMBL" id="CAMPGE010018094">
    <property type="protein sequence ID" value="CAI2376532.1"/>
    <property type="molecule type" value="Genomic_DNA"/>
</dbReference>
<feature type="compositionally biased region" description="Polar residues" evidence="1">
    <location>
        <begin position="781"/>
        <end position="800"/>
    </location>
</feature>
<dbReference type="Proteomes" id="UP001295684">
    <property type="component" value="Unassembled WGS sequence"/>
</dbReference>
<feature type="compositionally biased region" description="Basic residues" evidence="1">
    <location>
        <begin position="701"/>
        <end position="710"/>
    </location>
</feature>
<feature type="compositionally biased region" description="Basic and acidic residues" evidence="1">
    <location>
        <begin position="473"/>
        <end position="504"/>
    </location>
</feature>
<dbReference type="AlphaFoldDB" id="A0AAD1XPQ3"/>
<feature type="compositionally biased region" description="Basic and acidic residues" evidence="1">
    <location>
        <begin position="586"/>
        <end position="597"/>
    </location>
</feature>
<evidence type="ECO:0000313" key="2">
    <source>
        <dbReference type="EMBL" id="CAI2376532.1"/>
    </source>
</evidence>
<accession>A0AAD1XPQ3</accession>
<feature type="compositionally biased region" description="Basic and acidic residues" evidence="1">
    <location>
        <begin position="802"/>
        <end position="818"/>
    </location>
</feature>
<organism evidence="2 3">
    <name type="scientific">Euplotes crassus</name>
    <dbReference type="NCBI Taxonomy" id="5936"/>
    <lineage>
        <taxon>Eukaryota</taxon>
        <taxon>Sar</taxon>
        <taxon>Alveolata</taxon>
        <taxon>Ciliophora</taxon>
        <taxon>Intramacronucleata</taxon>
        <taxon>Spirotrichea</taxon>
        <taxon>Hypotrichia</taxon>
        <taxon>Euplotida</taxon>
        <taxon>Euplotidae</taxon>
        <taxon>Moneuplotes</taxon>
    </lineage>
</organism>
<keyword evidence="3" id="KW-1185">Reference proteome</keyword>
<comment type="caution">
    <text evidence="2">The sequence shown here is derived from an EMBL/GenBank/DDBJ whole genome shotgun (WGS) entry which is preliminary data.</text>
</comment>
<evidence type="ECO:0000256" key="1">
    <source>
        <dbReference type="SAM" id="MobiDB-lite"/>
    </source>
</evidence>
<sequence>MEINELIQKLSSFVDDQYKKPQTMSQAQISLEDILKNDSQKILEVAEDSSKRSQHDNIHSVIKELYKESESDAKSIDTPKIKNMIYRACCSREKKKFEDLKTRNQAPRSVRCHINTVNRLYESQRGYDRRVEVSKLLYEQKILGNNKQRPRINNHSRSIVRKINKWKPIYKRTPDIVAKNKNYLESKRKENMAKQEEEEEKQWKLLQSKRVDAHTKEKRKNSKQCQQYYTETVVQGLKAKELKLKEKKEIYHPQLPGIPHINKRGRKQNKGEFGERLYSHSEKREEKLNQLINVSLKTHSFKPNINKHSKKVLERSARRKNTSRNKDLYHLHNSVERASNWIQSYSTSDDKVREFIKDWGEKTLDTRSDSKRMEYMTKNSEDTFSSGNFTLPQKFDDFKGFIDSYEASLSKAILVEEKYGTKQTVYEPTQEVTESQEVSNYYERNPDQVEPNAQNTKDGHYGDINENYQTSRFNEEAPKESENSKSEEDQDHTSKYHSRIEDGKSGPILNITVSDNSRINPIHNEGQRQDESGQKFFHDEIPNQPKEQVDKVEGIENLSQHEEIHQIFENFNNEINEEIKQNSSQDPRDKQSLEESKESIMEEINEQISDLSVQNKKIVQDFLNEMFDNYADQESSKSQTSIPSLHHKGTEKNSKRASFTPMSKIETLRDLVSQLQNRRASHAPGQHIDSFSSQSKEQKKVLKSKTSRHNHKEEIVVENLEKEPSLKEDGFIKISVEEHKKLLEQAKKLEDLIQGNFEANQILPSQHDEVSRRLDNDENSKLNITQSSHTQSLQHNNSVNEKVCKIESKSTLRPEHHPAGSRKRMSQPNFPPEAHKKADLRRSKLETNSKRSGSKSKNKQKIDKSGTQKGSKKAKTGKSHQVSAKGQPSVPMVDNQRLQDLIKAQELSAQPQDKMLPLQDQDELMKLLSEEEAIEQQKKKSALFKTEERKSRDSWTEKCELLEERVRSIIKNENDDHSEKSIQKRKLLGNLLNYAMSETRSAREGSEINGSERSFKIPPEILDELEKLGFDTLKILGAVMDQFSYLFVQKKKKKNHRKKVI</sequence>